<dbReference type="Pfam" id="PF00924">
    <property type="entry name" value="MS_channel_2nd"/>
    <property type="match status" value="1"/>
</dbReference>
<dbReference type="InterPro" id="IPR023408">
    <property type="entry name" value="MscS_beta-dom_sf"/>
</dbReference>
<dbReference type="GO" id="GO:0008381">
    <property type="term" value="F:mechanosensitive monoatomic ion channel activity"/>
    <property type="evidence" value="ECO:0007669"/>
    <property type="project" value="UniProtKB-ARBA"/>
</dbReference>
<feature type="transmembrane region" description="Helical" evidence="5">
    <location>
        <begin position="211"/>
        <end position="232"/>
    </location>
</feature>
<feature type="signal peptide" evidence="6">
    <location>
        <begin position="1"/>
        <end position="25"/>
    </location>
</feature>
<keyword evidence="6" id="KW-0732">Signal</keyword>
<keyword evidence="4 5" id="KW-0472">Membrane</keyword>
<evidence type="ECO:0000256" key="1">
    <source>
        <dbReference type="ARBA" id="ARBA00004370"/>
    </source>
</evidence>
<dbReference type="InterPro" id="IPR006685">
    <property type="entry name" value="MscS_channel_2nd"/>
</dbReference>
<dbReference type="SUPFAM" id="SSF50182">
    <property type="entry name" value="Sm-like ribonucleoproteins"/>
    <property type="match status" value="1"/>
</dbReference>
<feature type="transmembrane region" description="Helical" evidence="5">
    <location>
        <begin position="293"/>
        <end position="312"/>
    </location>
</feature>
<evidence type="ECO:0000259" key="7">
    <source>
        <dbReference type="Pfam" id="PF00924"/>
    </source>
</evidence>
<keyword evidence="2 5" id="KW-0812">Transmembrane</keyword>
<keyword evidence="9" id="KW-1185">Reference proteome</keyword>
<gene>
    <name evidence="8" type="ORF">GRF63_15045</name>
</gene>
<dbReference type="Gene3D" id="1.10.287.1260">
    <property type="match status" value="1"/>
</dbReference>
<feature type="transmembrane region" description="Helical" evidence="5">
    <location>
        <begin position="340"/>
        <end position="361"/>
    </location>
</feature>
<proteinExistence type="predicted"/>
<feature type="transmembrane region" description="Helical" evidence="5">
    <location>
        <begin position="253"/>
        <end position="273"/>
    </location>
</feature>
<keyword evidence="3 5" id="KW-1133">Transmembrane helix</keyword>
<sequence>MDRIFHKLAGVLALFFTLLSAPLAAQQDAQVPSGSEPYVYEVDALNPGLAAQGEPLELDTPQALLESFFAAAEAGEWERAATALDMSNLPPQEQATQAEDLAAMMYEIANRSIAVNWASLPDRPDAVDTAASNKDPMAGAQRRHITLASLELTRRSVPVSIARLQEPGGEPVWMFSRQTVGNLPALYERFGPTDFEVSLPTPLRQQAFWTLAWWEVIAIPLVMLLAFLAAILTYKAVGMAKKRNDDDNMIGRILRAVQVPVTLFALAGSFAIMRNFLFTFSGPVEDLLGPLQLTLIVIAIGAIIVTVVEAMLDFATDRNAHKIEQPENEESRDFYTQASAVRRLVIVLVMLAGIGIVLVQSNITQTLGFSLLAGAGAIGLVIAFAARKVLGDIMASLQIAFAKTARIGDAVYYEDQWCYVEKIGFTHLRLRTWDDRRVMAPVAEFVGSSFENWTKQDPAIIKRVPIFLDHRADIDALREKFDEFVAGDDEIIKKDEAKIEVIEHNAQGQVARACVWAKDPKIGWTMHCRLREFLIRSAMEMDAASGQEPAPAFMPRAREVQVDIPLNRDRD</sequence>
<evidence type="ECO:0000256" key="3">
    <source>
        <dbReference type="ARBA" id="ARBA00022989"/>
    </source>
</evidence>
<accession>A0A844XHB2</accession>
<evidence type="ECO:0000313" key="8">
    <source>
        <dbReference type="EMBL" id="MWV29220.1"/>
    </source>
</evidence>
<feature type="chain" id="PRO_5032560740" evidence="6">
    <location>
        <begin position="26"/>
        <end position="571"/>
    </location>
</feature>
<dbReference type="Gene3D" id="2.30.30.60">
    <property type="match status" value="1"/>
</dbReference>
<dbReference type="GO" id="GO:0016020">
    <property type="term" value="C:membrane"/>
    <property type="evidence" value="ECO:0007669"/>
    <property type="project" value="UniProtKB-SubCell"/>
</dbReference>
<evidence type="ECO:0000256" key="4">
    <source>
        <dbReference type="ARBA" id="ARBA00023136"/>
    </source>
</evidence>
<evidence type="ECO:0000256" key="5">
    <source>
        <dbReference type="SAM" id="Phobius"/>
    </source>
</evidence>
<comment type="subcellular location">
    <subcellularLocation>
        <location evidence="1">Membrane</location>
    </subcellularLocation>
</comment>
<evidence type="ECO:0000256" key="2">
    <source>
        <dbReference type="ARBA" id="ARBA00022692"/>
    </source>
</evidence>
<dbReference type="PANTHER" id="PTHR30566:SF25">
    <property type="entry name" value="INNER MEMBRANE PROTEIN"/>
    <property type="match status" value="1"/>
</dbReference>
<protein>
    <submittedName>
        <fullName evidence="8">Mechanosensitive ion channel</fullName>
    </submittedName>
</protein>
<name>A0A844XHB2_9SPHN</name>
<dbReference type="PANTHER" id="PTHR30566">
    <property type="entry name" value="YNAI-RELATED MECHANOSENSITIVE ION CHANNEL"/>
    <property type="match status" value="1"/>
</dbReference>
<evidence type="ECO:0000313" key="9">
    <source>
        <dbReference type="Proteomes" id="UP000461409"/>
    </source>
</evidence>
<dbReference type="Proteomes" id="UP000461409">
    <property type="component" value="Unassembled WGS sequence"/>
</dbReference>
<reference evidence="8 9" key="1">
    <citation type="submission" date="2019-12" db="EMBL/GenBank/DDBJ databases">
        <authorList>
            <person name="Lee S.D."/>
        </authorList>
    </citation>
    <scope>NUCLEOTIDE SEQUENCE [LARGE SCALE GENOMIC DNA]</scope>
    <source>
        <strain evidence="8 9">GH3-10</strain>
    </source>
</reference>
<comment type="caution">
    <text evidence="8">The sequence shown here is derived from an EMBL/GenBank/DDBJ whole genome shotgun (WGS) entry which is preliminary data.</text>
</comment>
<evidence type="ECO:0000256" key="6">
    <source>
        <dbReference type="SAM" id="SignalP"/>
    </source>
</evidence>
<dbReference type="InterPro" id="IPR010920">
    <property type="entry name" value="LSM_dom_sf"/>
</dbReference>
<dbReference type="AlphaFoldDB" id="A0A844XHB2"/>
<feature type="domain" description="Mechanosensitive ion channel MscS" evidence="7">
    <location>
        <begin position="389"/>
        <end position="455"/>
    </location>
</feature>
<organism evidence="8 9">
    <name type="scientific">Aurantiacibacter rhizosphaerae</name>
    <dbReference type="NCBI Taxonomy" id="2691582"/>
    <lineage>
        <taxon>Bacteria</taxon>
        <taxon>Pseudomonadati</taxon>
        <taxon>Pseudomonadota</taxon>
        <taxon>Alphaproteobacteria</taxon>
        <taxon>Sphingomonadales</taxon>
        <taxon>Erythrobacteraceae</taxon>
        <taxon>Aurantiacibacter</taxon>
    </lineage>
</organism>
<dbReference type="RefSeq" id="WP_160486826.1">
    <property type="nucleotide sequence ID" value="NZ_WUBR01000003.1"/>
</dbReference>
<feature type="transmembrane region" description="Helical" evidence="5">
    <location>
        <begin position="367"/>
        <end position="386"/>
    </location>
</feature>
<dbReference type="EMBL" id="WUBR01000003">
    <property type="protein sequence ID" value="MWV29220.1"/>
    <property type="molecule type" value="Genomic_DNA"/>
</dbReference>
<reference evidence="8 9" key="2">
    <citation type="submission" date="2020-02" db="EMBL/GenBank/DDBJ databases">
        <title>Erythrobacter dongmakensis sp. nov., isolated from a tidal mudflat.</title>
        <authorList>
            <person name="Kim I.S."/>
        </authorList>
    </citation>
    <scope>NUCLEOTIDE SEQUENCE [LARGE SCALE GENOMIC DNA]</scope>
    <source>
        <strain evidence="8 9">GH3-10</strain>
    </source>
</reference>